<accession>A0ABN8LMD8</accession>
<protein>
    <recommendedName>
        <fullName evidence="1">Apple domain-containing protein</fullName>
    </recommendedName>
</protein>
<keyword evidence="3" id="KW-1185">Reference proteome</keyword>
<name>A0ABN8LMD8_9CNID</name>
<feature type="non-terminal residue" evidence="2">
    <location>
        <position position="1"/>
    </location>
</feature>
<sequence length="328" mass="36773">KWEKLNSVPLCYGARDDTYGEFAFSKAGSIMKLTLTHINGFLSCNPISIIPLIEGISVLQDCRVVQFEPPTPKRSLEGHVMKSFWVKSGESCEANCFEDDDCMSINFGPETQGKHLCELSRSDHHLHPEDLKERPKFIYKSALNYCSSRPCPPGYRCQTGFTNKRYRCIVASFFSVNWKKINNEPICFGAGGDSYGTFNIIENGSIYTFKLVHLHGSVRCHGSAPASYWGCTHPTYGDKQLGTIITFANKTALQLAEYRGDGKGCGYYSYKLDKVAVNASILQFNNLPSPLAVYSGQEFQVWFGRDLYNCGERTNSGQMCIDGYAWYA</sequence>
<dbReference type="InterPro" id="IPR003609">
    <property type="entry name" value="Pan_app"/>
</dbReference>
<organism evidence="2 3">
    <name type="scientific">Porites evermanni</name>
    <dbReference type="NCBI Taxonomy" id="104178"/>
    <lineage>
        <taxon>Eukaryota</taxon>
        <taxon>Metazoa</taxon>
        <taxon>Cnidaria</taxon>
        <taxon>Anthozoa</taxon>
        <taxon>Hexacorallia</taxon>
        <taxon>Scleractinia</taxon>
        <taxon>Fungiina</taxon>
        <taxon>Poritidae</taxon>
        <taxon>Porites</taxon>
    </lineage>
</organism>
<evidence type="ECO:0000313" key="3">
    <source>
        <dbReference type="Proteomes" id="UP001159427"/>
    </source>
</evidence>
<evidence type="ECO:0000313" key="2">
    <source>
        <dbReference type="EMBL" id="CAH3018209.1"/>
    </source>
</evidence>
<gene>
    <name evidence="2" type="ORF">PEVE_00041991</name>
</gene>
<proteinExistence type="predicted"/>
<evidence type="ECO:0000259" key="1">
    <source>
        <dbReference type="Pfam" id="PF00024"/>
    </source>
</evidence>
<dbReference type="Proteomes" id="UP001159427">
    <property type="component" value="Unassembled WGS sequence"/>
</dbReference>
<dbReference type="EMBL" id="CALNXI010000081">
    <property type="protein sequence ID" value="CAH3018209.1"/>
    <property type="molecule type" value="Genomic_DNA"/>
</dbReference>
<feature type="domain" description="Apple" evidence="1">
    <location>
        <begin position="71"/>
        <end position="139"/>
    </location>
</feature>
<comment type="caution">
    <text evidence="2">The sequence shown here is derived from an EMBL/GenBank/DDBJ whole genome shotgun (WGS) entry which is preliminary data.</text>
</comment>
<dbReference type="Pfam" id="PF00024">
    <property type="entry name" value="PAN_1"/>
    <property type="match status" value="1"/>
</dbReference>
<reference evidence="2 3" key="1">
    <citation type="submission" date="2022-05" db="EMBL/GenBank/DDBJ databases">
        <authorList>
            <consortium name="Genoscope - CEA"/>
            <person name="William W."/>
        </authorList>
    </citation>
    <scope>NUCLEOTIDE SEQUENCE [LARGE SCALE GENOMIC DNA]</scope>
</reference>